<feature type="compositionally biased region" description="Low complexity" evidence="1">
    <location>
        <begin position="29"/>
        <end position="42"/>
    </location>
</feature>
<dbReference type="OrthoDB" id="1253390at2"/>
<dbReference type="EMBL" id="RBXT01000001">
    <property type="protein sequence ID" value="RKT77923.1"/>
    <property type="molecule type" value="Genomic_DNA"/>
</dbReference>
<protein>
    <submittedName>
        <fullName evidence="3">Uncharacterized protein</fullName>
    </submittedName>
</protein>
<gene>
    <name evidence="3" type="ORF">DFJ68_1356</name>
</gene>
<dbReference type="Proteomes" id="UP000278440">
    <property type="component" value="Unassembled WGS sequence"/>
</dbReference>
<dbReference type="RefSeq" id="WP_147431524.1">
    <property type="nucleotide sequence ID" value="NZ_RBXT01000001.1"/>
</dbReference>
<evidence type="ECO:0000313" key="3">
    <source>
        <dbReference type="EMBL" id="RKT77923.1"/>
    </source>
</evidence>
<feature type="chain" id="PRO_5038678155" evidence="2">
    <location>
        <begin position="24"/>
        <end position="329"/>
    </location>
</feature>
<accession>A0A495XZJ1</accession>
<sequence>MRPARSSVSLLVGALAVSTLVVGGGGAAGAAPAPGPTASGVSRPGTMTEVRVGTPLSVPSVVPAEARRADRPATATFTVTYSGFTPAAKAAFQRAVNIWAGQLNSSVPVTVAASFEPLGPGVLGSAGPSSVWRDFAGAPQAGTWYVDAVANKRRGSQLDPSPDIVARFSSNFGNWHYGTGPAPAGKYDFTSVVLHELGHGVGFIGAANVSSNRGTVRLSGYPLAYSRYTETNTGTKLLGLPDSSTQLAGVLRGNNVYFDSPKVRNANGGATARLYAPSTWQPGSSYSHLDEATYRAGDVNSLMTPQIGSGETIRNPGPITKAVLLTTGW</sequence>
<comment type="caution">
    <text evidence="3">The sequence shown here is derived from an EMBL/GenBank/DDBJ whole genome shotgun (WGS) entry which is preliminary data.</text>
</comment>
<feature type="signal peptide" evidence="2">
    <location>
        <begin position="1"/>
        <end position="23"/>
    </location>
</feature>
<evidence type="ECO:0000313" key="4">
    <source>
        <dbReference type="Proteomes" id="UP000278440"/>
    </source>
</evidence>
<dbReference type="AlphaFoldDB" id="A0A495XZJ1"/>
<evidence type="ECO:0000256" key="1">
    <source>
        <dbReference type="SAM" id="MobiDB-lite"/>
    </source>
</evidence>
<reference evidence="3 4" key="1">
    <citation type="submission" date="2018-10" db="EMBL/GenBank/DDBJ databases">
        <title>Sequencing the genomes of 1000 actinobacteria strains.</title>
        <authorList>
            <person name="Klenk H.-P."/>
        </authorList>
    </citation>
    <scope>NUCLEOTIDE SEQUENCE [LARGE SCALE GENOMIC DNA]</scope>
    <source>
        <strain evidence="3 4">DSM 44267</strain>
    </source>
</reference>
<name>A0A495XZJ1_9MICO</name>
<evidence type="ECO:0000256" key="2">
    <source>
        <dbReference type="SAM" id="SignalP"/>
    </source>
</evidence>
<dbReference type="GO" id="GO:0008237">
    <property type="term" value="F:metallopeptidase activity"/>
    <property type="evidence" value="ECO:0007669"/>
    <property type="project" value="InterPro"/>
</dbReference>
<keyword evidence="2" id="KW-0732">Signal</keyword>
<proteinExistence type="predicted"/>
<dbReference type="SUPFAM" id="SSF55486">
    <property type="entry name" value="Metalloproteases ('zincins'), catalytic domain"/>
    <property type="match status" value="1"/>
</dbReference>
<dbReference type="InterPro" id="IPR024079">
    <property type="entry name" value="MetalloPept_cat_dom_sf"/>
</dbReference>
<dbReference type="Gene3D" id="3.40.390.10">
    <property type="entry name" value="Collagenase (Catalytic Domain)"/>
    <property type="match status" value="1"/>
</dbReference>
<organism evidence="3 4">
    <name type="scientific">Terracoccus luteus</name>
    <dbReference type="NCBI Taxonomy" id="53356"/>
    <lineage>
        <taxon>Bacteria</taxon>
        <taxon>Bacillati</taxon>
        <taxon>Actinomycetota</taxon>
        <taxon>Actinomycetes</taxon>
        <taxon>Micrococcales</taxon>
        <taxon>Intrasporangiaceae</taxon>
        <taxon>Terracoccus</taxon>
    </lineage>
</organism>
<feature type="region of interest" description="Disordered" evidence="1">
    <location>
        <begin position="28"/>
        <end position="48"/>
    </location>
</feature>
<keyword evidence="4" id="KW-1185">Reference proteome</keyword>